<feature type="transmembrane region" description="Helical" evidence="2">
    <location>
        <begin position="86"/>
        <end position="105"/>
    </location>
</feature>
<keyword evidence="2" id="KW-0812">Transmembrane</keyword>
<dbReference type="EMBL" id="DRZC01000035">
    <property type="protein sequence ID" value="HHQ80416.1"/>
    <property type="molecule type" value="Genomic_DNA"/>
</dbReference>
<accession>A0A7J3ZJX2</accession>
<keyword evidence="2" id="KW-1133">Transmembrane helix</keyword>
<gene>
    <name evidence="3" type="ORF">ENM78_02995</name>
</gene>
<protein>
    <submittedName>
        <fullName evidence="3">Uncharacterized protein</fullName>
    </submittedName>
</protein>
<name>A0A7J3ZJX2_9CREN</name>
<sequence length="371" mass="42069">MVLISVVERRPRTLQNTRRGSNHYSKGSSEATQSQTVVERRGEETLIENIELGAEIKVLEEEPLSASFKPKPNYDARKSEAWEEELHAFILLLSSLLIVAAAILARYTQNILIILPFLVGAAVVTVVQPYLGYDRWPTGYRLAEVLFKEGILEEWACYNDRIPFVAVLKNGVHLIVVLGRLGLKATLILTSSAGHVTLSTLNSNTRGIKMKKLRILKRASQEGWGLDGLKAVRVAGQSCIVELIVPSVRRKELLTMYKGKAVVIDVTSNPTIEIGPLDDIVIRLLERATEALYEPIGIPERRKSKVISVLKPKISIRSKITELRRRREARRKESLKEKRKEKRGDREAGERRHKIRERVLGRIVRMLPRRD</sequence>
<feature type="compositionally biased region" description="Basic and acidic residues" evidence="1">
    <location>
        <begin position="327"/>
        <end position="350"/>
    </location>
</feature>
<proteinExistence type="predicted"/>
<feature type="region of interest" description="Disordered" evidence="1">
    <location>
        <begin position="327"/>
        <end position="353"/>
    </location>
</feature>
<keyword evidence="2" id="KW-0472">Membrane</keyword>
<reference evidence="3" key="1">
    <citation type="journal article" date="2020" name="mSystems">
        <title>Genome- and Community-Level Interaction Insights into Carbon Utilization and Element Cycling Functions of Hydrothermarchaeota in Hydrothermal Sediment.</title>
        <authorList>
            <person name="Zhou Z."/>
            <person name="Liu Y."/>
            <person name="Xu W."/>
            <person name="Pan J."/>
            <person name="Luo Z.H."/>
            <person name="Li M."/>
        </authorList>
    </citation>
    <scope>NUCLEOTIDE SEQUENCE [LARGE SCALE GENOMIC DNA]</scope>
    <source>
        <strain evidence="3">SpSt-1116</strain>
    </source>
</reference>
<evidence type="ECO:0000256" key="2">
    <source>
        <dbReference type="SAM" id="Phobius"/>
    </source>
</evidence>
<feature type="region of interest" description="Disordered" evidence="1">
    <location>
        <begin position="14"/>
        <end position="38"/>
    </location>
</feature>
<evidence type="ECO:0000256" key="1">
    <source>
        <dbReference type="SAM" id="MobiDB-lite"/>
    </source>
</evidence>
<dbReference type="AlphaFoldDB" id="A0A7J3ZJX2"/>
<feature type="compositionally biased region" description="Polar residues" evidence="1">
    <location>
        <begin position="14"/>
        <end position="37"/>
    </location>
</feature>
<organism evidence="3">
    <name type="scientific">Fervidicoccus fontis</name>
    <dbReference type="NCBI Taxonomy" id="683846"/>
    <lineage>
        <taxon>Archaea</taxon>
        <taxon>Thermoproteota</taxon>
        <taxon>Thermoprotei</taxon>
        <taxon>Fervidicoccales</taxon>
        <taxon>Fervidicoccaceae</taxon>
        <taxon>Fervidicoccus</taxon>
    </lineage>
</organism>
<evidence type="ECO:0000313" key="3">
    <source>
        <dbReference type="EMBL" id="HHQ80416.1"/>
    </source>
</evidence>
<comment type="caution">
    <text evidence="3">The sequence shown here is derived from an EMBL/GenBank/DDBJ whole genome shotgun (WGS) entry which is preliminary data.</text>
</comment>
<feature type="transmembrane region" description="Helical" evidence="2">
    <location>
        <begin position="111"/>
        <end position="131"/>
    </location>
</feature>